<dbReference type="Proteomes" id="UP000053881">
    <property type="component" value="Unassembled WGS sequence"/>
</dbReference>
<evidence type="ECO:0000313" key="2">
    <source>
        <dbReference type="Proteomes" id="UP000053881"/>
    </source>
</evidence>
<sequence length="157" mass="17636">MEKYTKDDILVRAHELATMIANTEEVDFFKRAEAQINENQKIREMIASIKSLQKQAVNFQHYGKERALHLVEEKLEKLEAELDEIPIVQEFKQSQVDVNDLLQMVSSAISNKVTDEILLSTGGDLLTGETGSKIKNSPHLAVNSKSASHCLATNKLE</sequence>
<dbReference type="PANTHER" id="PTHR38448:SF1">
    <property type="entry name" value="YLBF FAMILY REGULATOR"/>
    <property type="match status" value="1"/>
</dbReference>
<dbReference type="Gene3D" id="1.20.1500.10">
    <property type="entry name" value="YheA/YmcA-like"/>
    <property type="match status" value="1"/>
</dbReference>
<evidence type="ECO:0000313" key="1">
    <source>
        <dbReference type="EMBL" id="KRG09726.1"/>
    </source>
</evidence>
<protein>
    <submittedName>
        <fullName evidence="1">Uncharacterized protein</fullName>
    </submittedName>
</protein>
<accession>A0A0Q9XYI4</accession>
<comment type="caution">
    <text evidence="1">The sequence shown here is derived from an EMBL/GenBank/DDBJ whole genome shotgun (WGS) entry which is preliminary data.</text>
</comment>
<dbReference type="Pfam" id="PF06133">
    <property type="entry name" value="Com_YlbF"/>
    <property type="match status" value="1"/>
</dbReference>
<dbReference type="SUPFAM" id="SSF158622">
    <property type="entry name" value="YheA/YmcA-like"/>
    <property type="match status" value="1"/>
</dbReference>
<dbReference type="AlphaFoldDB" id="A0A0Q9XYI4"/>
<reference evidence="1 2" key="1">
    <citation type="submission" date="2015-06" db="EMBL/GenBank/DDBJ databases">
        <title>Genome sequencing project of Bacillus galactosidilyticus PL133.</title>
        <authorList>
            <person name="Gaiero J."/>
            <person name="Nicol R."/>
            <person name="Habash M."/>
        </authorList>
    </citation>
    <scope>NUCLEOTIDE SEQUENCE [LARGE SCALE GENOMIC DNA]</scope>
    <source>
        <strain evidence="1 2">PL133</strain>
    </source>
</reference>
<dbReference type="InterPro" id="IPR010368">
    <property type="entry name" value="Com_YlbF"/>
</dbReference>
<dbReference type="PANTHER" id="PTHR38448">
    <property type="entry name" value="REGULATORY PROTEIN YLBF-RELATED"/>
    <property type="match status" value="1"/>
</dbReference>
<gene>
    <name evidence="1" type="ORF">ACA29_21135</name>
</gene>
<organism evidence="1 2">
    <name type="scientific">Lederbergia galactosidilytica</name>
    <dbReference type="NCBI Taxonomy" id="217031"/>
    <lineage>
        <taxon>Bacteria</taxon>
        <taxon>Bacillati</taxon>
        <taxon>Bacillota</taxon>
        <taxon>Bacilli</taxon>
        <taxon>Bacillales</taxon>
        <taxon>Bacillaceae</taxon>
        <taxon>Lederbergia</taxon>
    </lineage>
</organism>
<name>A0A0Q9XYI4_9BACI</name>
<dbReference type="InterPro" id="IPR023378">
    <property type="entry name" value="YheA/YmcA-like_dom_sf"/>
</dbReference>
<dbReference type="InterPro" id="IPR052767">
    <property type="entry name" value="Bact_com_dev_regulator"/>
</dbReference>
<proteinExistence type="predicted"/>
<dbReference type="EMBL" id="LGPB01000137">
    <property type="protein sequence ID" value="KRG09726.1"/>
    <property type="molecule type" value="Genomic_DNA"/>
</dbReference>
<dbReference type="PATRIC" id="fig|217031.4.peg.7179"/>